<dbReference type="InterPro" id="IPR043675">
    <property type="entry name" value="TrmR_methyltr"/>
</dbReference>
<feature type="binding site" evidence="4">
    <location>
        <position position="126"/>
    </location>
    <ligand>
        <name>Mg(2+)</name>
        <dbReference type="ChEBI" id="CHEBI:18420"/>
    </ligand>
</feature>
<feature type="binding site" evidence="4">
    <location>
        <position position="126"/>
    </location>
    <ligand>
        <name>S-adenosyl-L-methionine</name>
        <dbReference type="ChEBI" id="CHEBI:59789"/>
    </ligand>
</feature>
<evidence type="ECO:0000256" key="3">
    <source>
        <dbReference type="ARBA" id="ARBA00022691"/>
    </source>
</evidence>
<dbReference type="EMBL" id="JAMZFV010000007">
    <property type="protein sequence ID" value="MCP1109943.1"/>
    <property type="molecule type" value="Genomic_DNA"/>
</dbReference>
<accession>A0ABT1EGX1</accession>
<keyword evidence="2 4" id="KW-0808">Transferase</keyword>
<evidence type="ECO:0000256" key="1">
    <source>
        <dbReference type="ARBA" id="ARBA00022603"/>
    </source>
</evidence>
<evidence type="ECO:0000256" key="2">
    <source>
        <dbReference type="ARBA" id="ARBA00022679"/>
    </source>
</evidence>
<comment type="caution">
    <text evidence="5">The sequence shown here is derived from an EMBL/GenBank/DDBJ whole genome shotgun (WGS) entry which is preliminary data.</text>
</comment>
<evidence type="ECO:0000313" key="6">
    <source>
        <dbReference type="Proteomes" id="UP001523565"/>
    </source>
</evidence>
<dbReference type="InterPro" id="IPR029063">
    <property type="entry name" value="SAM-dependent_MTases_sf"/>
</dbReference>
<keyword evidence="4" id="KW-0460">Magnesium</keyword>
<proteinExistence type="inferred from homology"/>
<keyword evidence="4" id="KW-0479">Metal-binding</keyword>
<feature type="binding site" evidence="4">
    <location>
        <position position="153"/>
    </location>
    <ligand>
        <name>Mg(2+)</name>
        <dbReference type="ChEBI" id="CHEBI:18420"/>
    </ligand>
</feature>
<dbReference type="InterPro" id="IPR050362">
    <property type="entry name" value="Cation-dep_OMT"/>
</dbReference>
<protein>
    <recommendedName>
        <fullName evidence="4">tRNA 5-hydroxyuridine methyltransferase</fullName>
        <ecNumber evidence="4">2.1.1.-</ecNumber>
    </recommendedName>
    <alternativeName>
        <fullName evidence="4">ho5U methyltransferase</fullName>
    </alternativeName>
</protein>
<reference evidence="5 6" key="1">
    <citation type="journal article" date="2022" name="Genome Biol. Evol.">
        <title>Host diet, physiology and behaviors set the stage for Lachnospiraceae cladogenesis.</title>
        <authorList>
            <person name="Vera-Ponce De Leon A."/>
            <person name="Schneider M."/>
            <person name="Jahnes B.C."/>
            <person name="Sadowski V."/>
            <person name="Camuy-Velez L.A."/>
            <person name="Duan J."/>
            <person name="Sabree Z.L."/>
        </authorList>
    </citation>
    <scope>NUCLEOTIDE SEQUENCE [LARGE SCALE GENOMIC DNA]</scope>
    <source>
        <strain evidence="5 6">PAL227</strain>
    </source>
</reference>
<organism evidence="5 6">
    <name type="scientific">Ohessyouella blattaphilus</name>
    <dbReference type="NCBI Taxonomy" id="2949333"/>
    <lineage>
        <taxon>Bacteria</taxon>
        <taxon>Bacillati</taxon>
        <taxon>Bacillota</taxon>
        <taxon>Clostridia</taxon>
        <taxon>Lachnospirales</taxon>
        <taxon>Lachnospiraceae</taxon>
        <taxon>Ohessyouella</taxon>
    </lineage>
</organism>
<dbReference type="PANTHER" id="PTHR10509">
    <property type="entry name" value="O-METHYLTRANSFERASE-RELATED"/>
    <property type="match status" value="1"/>
</dbReference>
<feature type="binding site" evidence="4">
    <location>
        <position position="80"/>
    </location>
    <ligand>
        <name>S-adenosyl-L-methionine</name>
        <dbReference type="ChEBI" id="CHEBI:59789"/>
    </ligand>
</feature>
<dbReference type="Pfam" id="PF01596">
    <property type="entry name" value="Methyltransf_3"/>
    <property type="match status" value="1"/>
</dbReference>
<comment type="similarity">
    <text evidence="4">Belongs to the class I-like SAM-binding methyltransferase superfamily. Cation-dependent O-methyltransferase family.</text>
</comment>
<feature type="binding site" evidence="4">
    <location>
        <position position="63"/>
    </location>
    <ligand>
        <name>S-adenosyl-L-methionine</name>
        <dbReference type="ChEBI" id="CHEBI:59789"/>
    </ligand>
</feature>
<name>A0ABT1EGX1_9FIRM</name>
<keyword evidence="4" id="KW-0819">tRNA processing</keyword>
<keyword evidence="1 4" id="KW-0489">Methyltransferase</keyword>
<dbReference type="HAMAP" id="MF_02217">
    <property type="entry name" value="TrmR_methyltr"/>
    <property type="match status" value="1"/>
</dbReference>
<keyword evidence="6" id="KW-1185">Reference proteome</keyword>
<sequence length="208" mass="23536">MDITKFILAFESPEADYLEELRQIAEASDVPIIKRETQSLLKVLIQMKKPKRILEIGTAIGYSALLMKAYAIKAQITTIENYPKRLELARENFQKLDEEGQINLIAGDAGEVITGLDETYDVIFVDGPKGQYIGYLEDLLRLLAPEGILVTDNILQDGDVCKSRYAIRRRDHTIHKRMREFLEAIKHDSRLTTALLPVGDGVALSYKN</sequence>
<evidence type="ECO:0000313" key="5">
    <source>
        <dbReference type="EMBL" id="MCP1109943.1"/>
    </source>
</evidence>
<dbReference type="PANTHER" id="PTHR10509:SF14">
    <property type="entry name" value="CAFFEOYL-COA O-METHYLTRANSFERASE 3-RELATED"/>
    <property type="match status" value="1"/>
</dbReference>
<feature type="binding site" evidence="4">
    <location>
        <position position="33"/>
    </location>
    <ligand>
        <name>S-adenosyl-L-methionine</name>
        <dbReference type="ChEBI" id="CHEBI:59789"/>
    </ligand>
</feature>
<gene>
    <name evidence="4" type="primary">trmR</name>
    <name evidence="5" type="ORF">NK118_06740</name>
</gene>
<dbReference type="RefSeq" id="WP_262068824.1">
    <property type="nucleotide sequence ID" value="NZ_JAMXOC010000007.1"/>
</dbReference>
<evidence type="ECO:0000256" key="4">
    <source>
        <dbReference type="HAMAP-Rule" id="MF_02217"/>
    </source>
</evidence>
<dbReference type="SUPFAM" id="SSF53335">
    <property type="entry name" value="S-adenosyl-L-methionine-dependent methyltransferases"/>
    <property type="match status" value="1"/>
</dbReference>
<comment type="catalytic activity">
    <reaction evidence="4">
        <text>5-hydroxyuridine(34) in tRNA + S-adenosyl-L-methionine = 5-methoxyuridine(34) in tRNA + S-adenosyl-L-homocysteine + H(+)</text>
        <dbReference type="Rhea" id="RHEA:60524"/>
        <dbReference type="Rhea" id="RHEA-COMP:13381"/>
        <dbReference type="Rhea" id="RHEA-COMP:15591"/>
        <dbReference type="ChEBI" id="CHEBI:15378"/>
        <dbReference type="ChEBI" id="CHEBI:57856"/>
        <dbReference type="ChEBI" id="CHEBI:59789"/>
        <dbReference type="ChEBI" id="CHEBI:136877"/>
        <dbReference type="ChEBI" id="CHEBI:143860"/>
    </reaction>
</comment>
<dbReference type="PROSITE" id="PS51682">
    <property type="entry name" value="SAM_OMT_I"/>
    <property type="match status" value="1"/>
</dbReference>
<comment type="subunit">
    <text evidence="4">Homodimer.</text>
</comment>
<dbReference type="Gene3D" id="3.40.50.150">
    <property type="entry name" value="Vaccinia Virus protein VP39"/>
    <property type="match status" value="1"/>
</dbReference>
<dbReference type="Proteomes" id="UP001523565">
    <property type="component" value="Unassembled WGS sequence"/>
</dbReference>
<feature type="binding site" evidence="4">
    <location>
        <begin position="108"/>
        <end position="109"/>
    </location>
    <ligand>
        <name>S-adenosyl-L-methionine</name>
        <dbReference type="ChEBI" id="CHEBI:59789"/>
    </ligand>
</feature>
<dbReference type="CDD" id="cd02440">
    <property type="entry name" value="AdoMet_MTases"/>
    <property type="match status" value="1"/>
</dbReference>
<dbReference type="EC" id="2.1.1.-" evidence="4"/>
<comment type="function">
    <text evidence="4">Catalyzes the methylation of 5-hydroxyuridine (ho5U) to form 5-methoxyuridine (mo5U) at position 34 in tRNAs.</text>
</comment>
<dbReference type="InterPro" id="IPR002935">
    <property type="entry name" value="SAM_O-MeTrfase"/>
</dbReference>
<keyword evidence="3 4" id="KW-0949">S-adenosyl-L-methionine</keyword>
<feature type="binding site" evidence="4">
    <location>
        <position position="152"/>
    </location>
    <ligand>
        <name>Mg(2+)</name>
        <dbReference type="ChEBI" id="CHEBI:18420"/>
    </ligand>
</feature>